<accession>A0A1I4DLM3</accession>
<evidence type="ECO:0000256" key="1">
    <source>
        <dbReference type="ARBA" id="ARBA00010641"/>
    </source>
</evidence>
<dbReference type="PANTHER" id="PTHR43133">
    <property type="entry name" value="RNA POLYMERASE ECF-TYPE SIGMA FACTO"/>
    <property type="match status" value="1"/>
</dbReference>
<dbReference type="Pfam" id="PF08281">
    <property type="entry name" value="Sigma70_r4_2"/>
    <property type="match status" value="1"/>
</dbReference>
<evidence type="ECO:0000259" key="6">
    <source>
        <dbReference type="Pfam" id="PF04542"/>
    </source>
</evidence>
<dbReference type="SUPFAM" id="SSF88659">
    <property type="entry name" value="Sigma3 and sigma4 domains of RNA polymerase sigma factors"/>
    <property type="match status" value="1"/>
</dbReference>
<dbReference type="InterPro" id="IPR013325">
    <property type="entry name" value="RNA_pol_sigma_r2"/>
</dbReference>
<evidence type="ECO:0000256" key="5">
    <source>
        <dbReference type="SAM" id="MobiDB-lite"/>
    </source>
</evidence>
<gene>
    <name evidence="8" type="ORF">SAMN05192579_10978</name>
</gene>
<reference evidence="9" key="1">
    <citation type="submission" date="2016-10" db="EMBL/GenBank/DDBJ databases">
        <authorList>
            <person name="Varghese N."/>
            <person name="Submissions S."/>
        </authorList>
    </citation>
    <scope>NUCLEOTIDE SEQUENCE [LARGE SCALE GENOMIC DNA]</scope>
    <source>
        <strain evidence="9">MO64</strain>
    </source>
</reference>
<name>A0A1I4DLM3_9GAMM</name>
<keyword evidence="2" id="KW-0805">Transcription regulation</keyword>
<dbReference type="AlphaFoldDB" id="A0A1I4DLM3"/>
<feature type="region of interest" description="Disordered" evidence="5">
    <location>
        <begin position="125"/>
        <end position="145"/>
    </location>
</feature>
<dbReference type="Gene3D" id="1.10.1740.10">
    <property type="match status" value="1"/>
</dbReference>
<evidence type="ECO:0000259" key="7">
    <source>
        <dbReference type="Pfam" id="PF08281"/>
    </source>
</evidence>
<dbReference type="GO" id="GO:0006352">
    <property type="term" value="P:DNA-templated transcription initiation"/>
    <property type="evidence" value="ECO:0007669"/>
    <property type="project" value="InterPro"/>
</dbReference>
<dbReference type="NCBIfam" id="TIGR02937">
    <property type="entry name" value="sigma70-ECF"/>
    <property type="match status" value="1"/>
</dbReference>
<keyword evidence="9" id="KW-1185">Reference proteome</keyword>
<dbReference type="GO" id="GO:0016987">
    <property type="term" value="F:sigma factor activity"/>
    <property type="evidence" value="ECO:0007669"/>
    <property type="project" value="UniProtKB-KW"/>
</dbReference>
<evidence type="ECO:0000256" key="3">
    <source>
        <dbReference type="ARBA" id="ARBA00023082"/>
    </source>
</evidence>
<feature type="domain" description="RNA polymerase sigma-70 region 2" evidence="6">
    <location>
        <begin position="51"/>
        <end position="117"/>
    </location>
</feature>
<evidence type="ECO:0000256" key="2">
    <source>
        <dbReference type="ARBA" id="ARBA00023015"/>
    </source>
</evidence>
<dbReference type="PANTHER" id="PTHR43133:SF62">
    <property type="entry name" value="RNA POLYMERASE SIGMA FACTOR SIGZ"/>
    <property type="match status" value="1"/>
</dbReference>
<comment type="similarity">
    <text evidence="1">Belongs to the sigma-70 factor family. ECF subfamily.</text>
</comment>
<dbReference type="Proteomes" id="UP000198725">
    <property type="component" value="Unassembled WGS sequence"/>
</dbReference>
<keyword evidence="4" id="KW-0804">Transcription</keyword>
<dbReference type="Gene3D" id="1.10.10.10">
    <property type="entry name" value="Winged helix-like DNA-binding domain superfamily/Winged helix DNA-binding domain"/>
    <property type="match status" value="1"/>
</dbReference>
<dbReference type="GO" id="GO:0003677">
    <property type="term" value="F:DNA binding"/>
    <property type="evidence" value="ECO:0007669"/>
    <property type="project" value="InterPro"/>
</dbReference>
<dbReference type="InterPro" id="IPR039425">
    <property type="entry name" value="RNA_pol_sigma-70-like"/>
</dbReference>
<dbReference type="InterPro" id="IPR014284">
    <property type="entry name" value="RNA_pol_sigma-70_dom"/>
</dbReference>
<sequence>MATHRTQESLSPFETARAMSSLEPHAKDASYWASQMAAVSCRRDRDCFMRIYDHYAPRLRLYLRGIGSPEAVAEELAQEALLRLWQRAASYDATRSSLSTWLFRIARNLHIDRLRREPLWVPVDDEPGWPDRDEEGDVTSAESHAEQVDLRRRIERLPAVQARLIRMSYFEAKSHHEIASELAMPLGTVKSSLRRAFIRLQLGVRGQP</sequence>
<protein>
    <submittedName>
        <fullName evidence="8">RNA polymerase sigma-70 factor, ECF subfamily</fullName>
    </submittedName>
</protein>
<evidence type="ECO:0000256" key="4">
    <source>
        <dbReference type="ARBA" id="ARBA00023163"/>
    </source>
</evidence>
<dbReference type="Pfam" id="PF04542">
    <property type="entry name" value="Sigma70_r2"/>
    <property type="match status" value="1"/>
</dbReference>
<dbReference type="InterPro" id="IPR013324">
    <property type="entry name" value="RNA_pol_sigma_r3/r4-like"/>
</dbReference>
<evidence type="ECO:0000313" key="8">
    <source>
        <dbReference type="EMBL" id="SFK93277.1"/>
    </source>
</evidence>
<dbReference type="SUPFAM" id="SSF88946">
    <property type="entry name" value="Sigma2 domain of RNA polymerase sigma factors"/>
    <property type="match status" value="1"/>
</dbReference>
<dbReference type="EMBL" id="FOSR01000009">
    <property type="protein sequence ID" value="SFK93277.1"/>
    <property type="molecule type" value="Genomic_DNA"/>
</dbReference>
<organism evidence="8 9">
    <name type="scientific">Rhodanobacter glycinis</name>
    <dbReference type="NCBI Taxonomy" id="582702"/>
    <lineage>
        <taxon>Bacteria</taxon>
        <taxon>Pseudomonadati</taxon>
        <taxon>Pseudomonadota</taxon>
        <taxon>Gammaproteobacteria</taxon>
        <taxon>Lysobacterales</taxon>
        <taxon>Rhodanobacteraceae</taxon>
        <taxon>Rhodanobacter</taxon>
    </lineage>
</organism>
<feature type="compositionally biased region" description="Acidic residues" evidence="5">
    <location>
        <begin position="125"/>
        <end position="137"/>
    </location>
</feature>
<keyword evidence="3" id="KW-0731">Sigma factor</keyword>
<proteinExistence type="inferred from homology"/>
<dbReference type="InterPro" id="IPR013249">
    <property type="entry name" value="RNA_pol_sigma70_r4_t2"/>
</dbReference>
<dbReference type="InterPro" id="IPR036388">
    <property type="entry name" value="WH-like_DNA-bd_sf"/>
</dbReference>
<dbReference type="InterPro" id="IPR007627">
    <property type="entry name" value="RNA_pol_sigma70_r2"/>
</dbReference>
<evidence type="ECO:0000313" key="9">
    <source>
        <dbReference type="Proteomes" id="UP000198725"/>
    </source>
</evidence>
<feature type="domain" description="RNA polymerase sigma factor 70 region 4 type 2" evidence="7">
    <location>
        <begin position="149"/>
        <end position="199"/>
    </location>
</feature>